<reference evidence="1 2" key="1">
    <citation type="submission" date="2019-08" db="EMBL/GenBank/DDBJ databases">
        <authorList>
            <person name="Shi S."/>
        </authorList>
    </citation>
    <scope>NUCLEOTIDE SEQUENCE [LARGE SCALE GENOMIC DNA]</scope>
    <source>
        <strain evidence="1 2">GY10130</strain>
    </source>
</reference>
<dbReference type="EMBL" id="VRTY01000090">
    <property type="protein sequence ID" value="TXK33756.1"/>
    <property type="molecule type" value="Genomic_DNA"/>
</dbReference>
<evidence type="ECO:0000313" key="2">
    <source>
        <dbReference type="Proteomes" id="UP000321926"/>
    </source>
</evidence>
<dbReference type="RefSeq" id="WP_147923317.1">
    <property type="nucleotide sequence ID" value="NZ_VRTY01000090.1"/>
</dbReference>
<protein>
    <submittedName>
        <fullName evidence="1">TerB family tellurite resistance protein</fullName>
    </submittedName>
</protein>
<dbReference type="OrthoDB" id="826958at2"/>
<comment type="caution">
    <text evidence="1">The sequence shown here is derived from an EMBL/GenBank/DDBJ whole genome shotgun (WGS) entry which is preliminary data.</text>
</comment>
<proteinExistence type="predicted"/>
<sequence>MLLLFILWPFPQARAQAEEAQQLLLNVAKLSQLRQIVSDMRQGYELISKGYGTIVSLSEGNFTLHETFLDGLLAVNPAVRDYRQVAAIIRCQRSLLSEYRSAYDRFRQQGDFSPDELRYLTSVYGNLFNQSLRLLDKLTLVLTARELRMSDGERLQAIDAIFSQMQERLEFLRHFNRQATLLALQRQKEHRQVRALQQLHGLR</sequence>
<accession>A0A5C8J9N4</accession>
<dbReference type="Proteomes" id="UP000321926">
    <property type="component" value="Unassembled WGS sequence"/>
</dbReference>
<dbReference type="AlphaFoldDB" id="A0A5C8J9N4"/>
<keyword evidence="2" id="KW-1185">Reference proteome</keyword>
<organism evidence="1 2">
    <name type="scientific">Pontibacter qinzhouensis</name>
    <dbReference type="NCBI Taxonomy" id="2603253"/>
    <lineage>
        <taxon>Bacteria</taxon>
        <taxon>Pseudomonadati</taxon>
        <taxon>Bacteroidota</taxon>
        <taxon>Cytophagia</taxon>
        <taxon>Cytophagales</taxon>
        <taxon>Hymenobacteraceae</taxon>
        <taxon>Pontibacter</taxon>
    </lineage>
</organism>
<name>A0A5C8J9N4_9BACT</name>
<gene>
    <name evidence="1" type="ORF">FVR03_18810</name>
</gene>
<evidence type="ECO:0000313" key="1">
    <source>
        <dbReference type="EMBL" id="TXK33756.1"/>
    </source>
</evidence>